<dbReference type="CDD" id="cd00087">
    <property type="entry name" value="FReD"/>
    <property type="match status" value="1"/>
</dbReference>
<dbReference type="PROSITE" id="PS00514">
    <property type="entry name" value="FIBRINOGEN_C_1"/>
    <property type="match status" value="1"/>
</dbReference>
<dbReference type="InterPro" id="IPR050373">
    <property type="entry name" value="Fibrinogen_C-term_domain"/>
</dbReference>
<organism evidence="3 4">
    <name type="scientific">Mizuhopecten yessoensis</name>
    <name type="common">Japanese scallop</name>
    <name type="synonym">Patinopecten yessoensis</name>
    <dbReference type="NCBI Taxonomy" id="6573"/>
    <lineage>
        <taxon>Eukaryota</taxon>
        <taxon>Metazoa</taxon>
        <taxon>Spiralia</taxon>
        <taxon>Lophotrochozoa</taxon>
        <taxon>Mollusca</taxon>
        <taxon>Bivalvia</taxon>
        <taxon>Autobranchia</taxon>
        <taxon>Pteriomorphia</taxon>
        <taxon>Pectinida</taxon>
        <taxon>Pectinoidea</taxon>
        <taxon>Pectinidae</taxon>
        <taxon>Mizuhopecten</taxon>
    </lineage>
</organism>
<dbReference type="SUPFAM" id="SSF56496">
    <property type="entry name" value="Fibrinogen C-terminal domain-like"/>
    <property type="match status" value="1"/>
</dbReference>
<comment type="caution">
    <text evidence="3">The sequence shown here is derived from an EMBL/GenBank/DDBJ whole genome shotgun (WGS) entry which is preliminary data.</text>
</comment>
<evidence type="ECO:0000313" key="4">
    <source>
        <dbReference type="Proteomes" id="UP000242188"/>
    </source>
</evidence>
<dbReference type="InterPro" id="IPR014716">
    <property type="entry name" value="Fibrinogen_a/b/g_C_1"/>
</dbReference>
<dbReference type="Pfam" id="PF00147">
    <property type="entry name" value="Fibrinogen_C"/>
    <property type="match status" value="1"/>
</dbReference>
<protein>
    <submittedName>
        <fullName evidence="3">Angiopoietin-related protein 1</fullName>
    </submittedName>
</protein>
<dbReference type="InterPro" id="IPR002181">
    <property type="entry name" value="Fibrinogen_a/b/g_C_dom"/>
</dbReference>
<dbReference type="SMART" id="SM00186">
    <property type="entry name" value="FBG"/>
    <property type="match status" value="1"/>
</dbReference>
<dbReference type="OrthoDB" id="9990035at2759"/>
<feature type="domain" description="Fibrinogen C-terminal" evidence="2">
    <location>
        <begin position="183"/>
        <end position="410"/>
    </location>
</feature>
<dbReference type="Proteomes" id="UP000242188">
    <property type="component" value="Unassembled WGS sequence"/>
</dbReference>
<name>A0A210PRL5_MIZYE</name>
<keyword evidence="4" id="KW-1185">Reference proteome</keyword>
<keyword evidence="1" id="KW-1015">Disulfide bond</keyword>
<dbReference type="PANTHER" id="PTHR19143:SF327">
    <property type="entry name" value="FI21813P1-RELATED"/>
    <property type="match status" value="1"/>
</dbReference>
<dbReference type="AlphaFoldDB" id="A0A210PRL5"/>
<dbReference type="Gene3D" id="3.90.215.10">
    <property type="entry name" value="Gamma Fibrinogen, chain A, domain 1"/>
    <property type="match status" value="1"/>
</dbReference>
<dbReference type="GO" id="GO:0005615">
    <property type="term" value="C:extracellular space"/>
    <property type="evidence" value="ECO:0007669"/>
    <property type="project" value="TreeGrafter"/>
</dbReference>
<dbReference type="EMBL" id="NEDP02005541">
    <property type="protein sequence ID" value="OWF39130.1"/>
    <property type="molecule type" value="Genomic_DNA"/>
</dbReference>
<reference evidence="3 4" key="1">
    <citation type="journal article" date="2017" name="Nat. Ecol. Evol.">
        <title>Scallop genome provides insights into evolution of bilaterian karyotype and development.</title>
        <authorList>
            <person name="Wang S."/>
            <person name="Zhang J."/>
            <person name="Jiao W."/>
            <person name="Li J."/>
            <person name="Xun X."/>
            <person name="Sun Y."/>
            <person name="Guo X."/>
            <person name="Huan P."/>
            <person name="Dong B."/>
            <person name="Zhang L."/>
            <person name="Hu X."/>
            <person name="Sun X."/>
            <person name="Wang J."/>
            <person name="Zhao C."/>
            <person name="Wang Y."/>
            <person name="Wang D."/>
            <person name="Huang X."/>
            <person name="Wang R."/>
            <person name="Lv J."/>
            <person name="Li Y."/>
            <person name="Zhang Z."/>
            <person name="Liu B."/>
            <person name="Lu W."/>
            <person name="Hui Y."/>
            <person name="Liang J."/>
            <person name="Zhou Z."/>
            <person name="Hou R."/>
            <person name="Li X."/>
            <person name="Liu Y."/>
            <person name="Li H."/>
            <person name="Ning X."/>
            <person name="Lin Y."/>
            <person name="Zhao L."/>
            <person name="Xing Q."/>
            <person name="Dou J."/>
            <person name="Li Y."/>
            <person name="Mao J."/>
            <person name="Guo H."/>
            <person name="Dou H."/>
            <person name="Li T."/>
            <person name="Mu C."/>
            <person name="Jiang W."/>
            <person name="Fu Q."/>
            <person name="Fu X."/>
            <person name="Miao Y."/>
            <person name="Liu J."/>
            <person name="Yu Q."/>
            <person name="Li R."/>
            <person name="Liao H."/>
            <person name="Li X."/>
            <person name="Kong Y."/>
            <person name="Jiang Z."/>
            <person name="Chourrout D."/>
            <person name="Li R."/>
            <person name="Bao Z."/>
        </authorList>
    </citation>
    <scope>NUCLEOTIDE SEQUENCE [LARGE SCALE GENOMIC DNA]</scope>
    <source>
        <strain evidence="3 4">PY_sf001</strain>
    </source>
</reference>
<evidence type="ECO:0000313" key="3">
    <source>
        <dbReference type="EMBL" id="OWF39130.1"/>
    </source>
</evidence>
<dbReference type="PANTHER" id="PTHR19143">
    <property type="entry name" value="FIBRINOGEN/TENASCIN/ANGIOPOEITIN"/>
    <property type="match status" value="1"/>
</dbReference>
<sequence length="422" mass="48904">MDLRRVLQGMLCLSVFVTMFSTVPVPRNRKRKMRPCRCKKLFKDINDVIDSKFKTLEEKFAERLPIVNDLSVNDTLSLQEMNSRMSRLYRDVQATDEVLRRESLALRQVKEHMQTQSDTMGNMSEGLSAVEAIVRNLTKVVENLRVISSSSISNAIVHQTTTITEVPTTHAPHQPEVPSQVGPAAIVYPRHCHDVYRSGGLRYEGDYYIMIQPERAPAPYKALCKAREDGGWTVIQRRLDGAVDFYRNWTEYKNGFGSLSGEFWIGNDNIHRLSSQGKFKLRVEMEQWNGSKYHAIYDFFRIEDETNDYRLHVNGYHGTAGDSMTSTRENHDGVRFSTYDTDNDRRPFDNCAMHYRGGWWYNDCFDSNLNGRYYQKGFHNNFFRQNGIHWNSLHKYSSLKNAQMMVMPASDFTAHNKVSPRA</sequence>
<dbReference type="InterPro" id="IPR020837">
    <property type="entry name" value="Fibrinogen_CS"/>
</dbReference>
<proteinExistence type="predicted"/>
<evidence type="ECO:0000259" key="2">
    <source>
        <dbReference type="PROSITE" id="PS51406"/>
    </source>
</evidence>
<accession>A0A210PRL5</accession>
<evidence type="ECO:0000256" key="1">
    <source>
        <dbReference type="ARBA" id="ARBA00023157"/>
    </source>
</evidence>
<dbReference type="PROSITE" id="PS51406">
    <property type="entry name" value="FIBRINOGEN_C_2"/>
    <property type="match status" value="1"/>
</dbReference>
<gene>
    <name evidence="3" type="ORF">KP79_PYT16200</name>
</gene>
<dbReference type="InterPro" id="IPR036056">
    <property type="entry name" value="Fibrinogen-like_C"/>
</dbReference>